<sequence>MISGCALLAAVWALGTPAQPNAADAADATPVRQAAASLESLPDPHTPDFIQRPRSQSASERTFRSGSWTEVGAQRPSLTNPRALRAARGDVFFRDQSEHQVYRYTLDGEHVRTYGEGRGVGPGQHMAVMGYGIASNGQVVVGDPRGRKISVFNEDGTVERSERPDFGLIRLGVTSDDQIVTFGAPTSTVRFQSLSGGGHQEGEDLVRNPYESIGLLDGGLRGDTQGGVIQFSFFYGYLIRWHGNGTIDYIRHMVGDYPPTPTEPAGGGTKRAVGRELRFRINDVSIHDDEIHVLVIFLEPDENRYVVDVYDLAAGDYRYSYEPPEPVRSLAITGNHVIGGQDTTFAVWDRSAIAE</sequence>
<reference evidence="3 4" key="1">
    <citation type="submission" date="2017-10" db="EMBL/GenBank/DDBJ databases">
        <title>Draft genome of Longimonas halophila.</title>
        <authorList>
            <person name="Goh K.M."/>
            <person name="Shamsir M.S."/>
            <person name="Lim S.W."/>
        </authorList>
    </citation>
    <scope>NUCLEOTIDE SEQUENCE [LARGE SCALE GENOMIC DNA]</scope>
    <source>
        <strain evidence="3 4">KCTC 42399</strain>
    </source>
</reference>
<organism evidence="3 4">
    <name type="scientific">Longimonas halophila</name>
    <dbReference type="NCBI Taxonomy" id="1469170"/>
    <lineage>
        <taxon>Bacteria</taxon>
        <taxon>Pseudomonadati</taxon>
        <taxon>Rhodothermota</taxon>
        <taxon>Rhodothermia</taxon>
        <taxon>Rhodothermales</taxon>
        <taxon>Salisaetaceae</taxon>
        <taxon>Longimonas</taxon>
    </lineage>
</organism>
<dbReference type="InterPro" id="IPR011042">
    <property type="entry name" value="6-blade_b-propeller_TolB-like"/>
</dbReference>
<feature type="compositionally biased region" description="Polar residues" evidence="1">
    <location>
        <begin position="53"/>
        <end position="68"/>
    </location>
</feature>
<evidence type="ECO:0008006" key="5">
    <source>
        <dbReference type="Google" id="ProtNLM"/>
    </source>
</evidence>
<evidence type="ECO:0000256" key="2">
    <source>
        <dbReference type="SAM" id="SignalP"/>
    </source>
</evidence>
<dbReference type="EMBL" id="PDEP01000015">
    <property type="protein sequence ID" value="PEN05178.1"/>
    <property type="molecule type" value="Genomic_DNA"/>
</dbReference>
<protein>
    <recommendedName>
        <fullName evidence="5">6-bladed beta-propeller</fullName>
    </recommendedName>
</protein>
<comment type="caution">
    <text evidence="3">The sequence shown here is derived from an EMBL/GenBank/DDBJ whole genome shotgun (WGS) entry which is preliminary data.</text>
</comment>
<feature type="signal peptide" evidence="2">
    <location>
        <begin position="1"/>
        <end position="22"/>
    </location>
</feature>
<keyword evidence="4" id="KW-1185">Reference proteome</keyword>
<keyword evidence="2" id="KW-0732">Signal</keyword>
<feature type="chain" id="PRO_5013897661" description="6-bladed beta-propeller" evidence="2">
    <location>
        <begin position="23"/>
        <end position="355"/>
    </location>
</feature>
<proteinExistence type="predicted"/>
<dbReference type="AlphaFoldDB" id="A0A2H3NII7"/>
<accession>A0A2H3NII7</accession>
<name>A0A2H3NII7_9BACT</name>
<dbReference type="Proteomes" id="UP000221024">
    <property type="component" value="Unassembled WGS sequence"/>
</dbReference>
<evidence type="ECO:0000256" key="1">
    <source>
        <dbReference type="SAM" id="MobiDB-lite"/>
    </source>
</evidence>
<feature type="region of interest" description="Disordered" evidence="1">
    <location>
        <begin position="36"/>
        <end position="76"/>
    </location>
</feature>
<gene>
    <name evidence="3" type="ORF">CRI93_13260</name>
</gene>
<evidence type="ECO:0000313" key="4">
    <source>
        <dbReference type="Proteomes" id="UP000221024"/>
    </source>
</evidence>
<dbReference type="SUPFAM" id="SSF63829">
    <property type="entry name" value="Calcium-dependent phosphotriesterase"/>
    <property type="match status" value="2"/>
</dbReference>
<dbReference type="Gene3D" id="2.120.10.30">
    <property type="entry name" value="TolB, C-terminal domain"/>
    <property type="match status" value="1"/>
</dbReference>
<evidence type="ECO:0000313" key="3">
    <source>
        <dbReference type="EMBL" id="PEN05178.1"/>
    </source>
</evidence>